<protein>
    <submittedName>
        <fullName evidence="4">Uncharacterized protein</fullName>
    </submittedName>
</protein>
<feature type="transmembrane region" description="Helical" evidence="1">
    <location>
        <begin position="159"/>
        <end position="176"/>
    </location>
</feature>
<feature type="transmembrane region" description="Helical" evidence="1">
    <location>
        <begin position="16"/>
        <end position="36"/>
    </location>
</feature>
<reference evidence="5" key="1">
    <citation type="submission" date="2016-10" db="EMBL/GenBank/DDBJ databases">
        <authorList>
            <person name="de Groot N.N."/>
        </authorList>
    </citation>
    <scope>NUCLEOTIDE SEQUENCE [LARGE SCALE GENOMIC DNA]</scope>
    <source>
        <strain evidence="5">DSM 15758</strain>
    </source>
</reference>
<dbReference type="AlphaFoldDB" id="A0A1G5NTU6"/>
<evidence type="ECO:0000259" key="2">
    <source>
        <dbReference type="Pfam" id="PF19830"/>
    </source>
</evidence>
<organism evidence="4 5">
    <name type="scientific">Pseudomonas oryzihabitans</name>
    <dbReference type="NCBI Taxonomy" id="47885"/>
    <lineage>
        <taxon>Bacteria</taxon>
        <taxon>Pseudomonadati</taxon>
        <taxon>Pseudomonadota</taxon>
        <taxon>Gammaproteobacteria</taxon>
        <taxon>Pseudomonadales</taxon>
        <taxon>Pseudomonadaceae</taxon>
        <taxon>Pseudomonas</taxon>
    </lineage>
</organism>
<feature type="transmembrane region" description="Helical" evidence="1">
    <location>
        <begin position="300"/>
        <end position="319"/>
    </location>
</feature>
<evidence type="ECO:0000259" key="3">
    <source>
        <dbReference type="Pfam" id="PF25853"/>
    </source>
</evidence>
<proteinExistence type="predicted"/>
<feature type="transmembrane region" description="Helical" evidence="1">
    <location>
        <begin position="334"/>
        <end position="358"/>
    </location>
</feature>
<feature type="transmembrane region" description="Helical" evidence="1">
    <location>
        <begin position="183"/>
        <end position="210"/>
    </location>
</feature>
<dbReference type="Pfam" id="PF25853">
    <property type="entry name" value="DUF6311_C"/>
    <property type="match status" value="1"/>
</dbReference>
<accession>A0A1G5NTU6</accession>
<dbReference type="InterPro" id="IPR058671">
    <property type="entry name" value="DUF6311_C"/>
</dbReference>
<evidence type="ECO:0000313" key="4">
    <source>
        <dbReference type="EMBL" id="SCZ40776.1"/>
    </source>
</evidence>
<gene>
    <name evidence="4" type="ORF">SAMN05216279_107277</name>
</gene>
<comment type="caution">
    <text evidence="4">The sequence shown here is derived from an EMBL/GenBank/DDBJ whole genome shotgun (WGS) entry which is preliminary data.</text>
</comment>
<evidence type="ECO:0000256" key="1">
    <source>
        <dbReference type="SAM" id="Phobius"/>
    </source>
</evidence>
<evidence type="ECO:0000313" key="5">
    <source>
        <dbReference type="Proteomes" id="UP000183046"/>
    </source>
</evidence>
<dbReference type="OrthoDB" id="1814621at2"/>
<feature type="transmembrane region" description="Helical" evidence="1">
    <location>
        <begin position="222"/>
        <end position="242"/>
    </location>
</feature>
<keyword evidence="1" id="KW-0812">Transmembrane</keyword>
<feature type="transmembrane region" description="Helical" evidence="1">
    <location>
        <begin position="106"/>
        <end position="128"/>
    </location>
</feature>
<feature type="domain" description="DUF6311" evidence="2">
    <location>
        <begin position="21"/>
        <end position="419"/>
    </location>
</feature>
<sequence length="715" mass="79614">MSDLKRTRGIAVGRDLAWATLLGVLAFLAILGPRVLNPANIGWLQAGDFAQYYLGWRFFEQAPWSFPVGLNPGFGLELGNSIVYTDSTPLLAIFFKLLSPLLPETFQYAGIWWLFCFILQAFFAWKIIGLFSRNLAIQIPAVMLFLFAPPFLWRLQCHVSLTGHFLVLAGIYLVLRRDQRHRILYWCLLFGTIALVHAYFFPMVGALWAADLGWRTAKRNQTIRLAIVETIAVALTVLFCCWQAGYFAVQNGLSATGYGQLGLNLLSIFDSADTWAHSPTSRWSYVLQDFPEIPGNYEGFNYLGLGTIVLLILGIPTLVSGKVSLISVVRRNPLLVLAVLALTLFAITNKVGIGSYSFQFPIGAHLERLANVFRASGRIFWPVYYLIIIVGLYLLIRGHTTRVAAVLLVGVAVIQMADMNLFRKGMHEKMMETPLPAWSTPLNSPFWDQAADRYQKVRSLAPMNQHDSWSVFAEYAIRHNLDTDIVYLARMDQSALARAKSQAADSLALGNYSSDTLYILDDSQVYFAKRNLRSDDLLARVDNFYVIAPGWKSCKTCRLDDPEVVEVSEKNFGLQLGQTIKFVKGAPLSAYLAKGWSELEPWGVWSNGPISEVEVATATQPSRLILKLDAFISSVTPVQRFSIEVNGHPAGDFEVADRSDNTVIVSVPTQAQGAIAENNLMKLTIKYKTAIVPKAVGISGEDRMLALGLRSLTLE</sequence>
<dbReference type="RefSeq" id="WP_074584232.1">
    <property type="nucleotide sequence ID" value="NZ_FMWB01000007.1"/>
</dbReference>
<dbReference type="Proteomes" id="UP000183046">
    <property type="component" value="Unassembled WGS sequence"/>
</dbReference>
<feature type="domain" description="DUF6311" evidence="3">
    <location>
        <begin position="446"/>
        <end position="549"/>
    </location>
</feature>
<dbReference type="InterPro" id="IPR046278">
    <property type="entry name" value="DUF6311"/>
</dbReference>
<dbReference type="EMBL" id="FMWB01000007">
    <property type="protein sequence ID" value="SCZ40776.1"/>
    <property type="molecule type" value="Genomic_DNA"/>
</dbReference>
<dbReference type="Pfam" id="PF19830">
    <property type="entry name" value="DUF6311"/>
    <property type="match status" value="1"/>
</dbReference>
<feature type="transmembrane region" description="Helical" evidence="1">
    <location>
        <begin position="379"/>
        <end position="396"/>
    </location>
</feature>
<name>A0A1G5NTU6_9PSED</name>
<keyword evidence="1" id="KW-1133">Transmembrane helix</keyword>
<feature type="transmembrane region" description="Helical" evidence="1">
    <location>
        <begin position="402"/>
        <end position="422"/>
    </location>
</feature>
<keyword evidence="1" id="KW-0472">Membrane</keyword>